<sequence length="164" mass="19528">MKDFESIKFQINELVNKELEVLNLKVYEINNLKEFENDMIQILVEDALQANKPLDFDILIKANDLVSNKIDQIIKTNQKYLLEISSSGIEKQIRSQEELIKALDQWVYVQLNNEIKKVKEFEGYVTKYNNDTDTFSFLFFIKGQKKTLEVMWNNIKFIRYAVRF</sequence>
<name>A0A084ESN2_MYCCA</name>
<gene>
    <name evidence="3" type="primary">rimP</name>
    <name evidence="5" type="ORF">MCAPa_0430</name>
</gene>
<dbReference type="HAMAP" id="MF_01077">
    <property type="entry name" value="RimP"/>
    <property type="match status" value="1"/>
</dbReference>
<protein>
    <recommendedName>
        <fullName evidence="3">Ribosome maturation factor RimP</fullName>
    </recommendedName>
</protein>
<evidence type="ECO:0000256" key="1">
    <source>
        <dbReference type="ARBA" id="ARBA00022490"/>
    </source>
</evidence>
<evidence type="ECO:0000313" key="6">
    <source>
        <dbReference type="Proteomes" id="UP000028533"/>
    </source>
</evidence>
<dbReference type="GO" id="GO:0006412">
    <property type="term" value="P:translation"/>
    <property type="evidence" value="ECO:0007669"/>
    <property type="project" value="TreeGrafter"/>
</dbReference>
<dbReference type="InterPro" id="IPR028998">
    <property type="entry name" value="RimP_C"/>
</dbReference>
<dbReference type="SUPFAM" id="SSF74942">
    <property type="entry name" value="YhbC-like, C-terminal domain"/>
    <property type="match status" value="1"/>
</dbReference>
<proteinExistence type="inferred from homology"/>
<feature type="domain" description="Ribosome maturation factor RimP N-terminal" evidence="4">
    <location>
        <begin position="15"/>
        <end position="90"/>
    </location>
</feature>
<dbReference type="Pfam" id="PF02576">
    <property type="entry name" value="RimP_N"/>
    <property type="match status" value="1"/>
</dbReference>
<dbReference type="CDD" id="cd01734">
    <property type="entry name" value="YlxS_C"/>
    <property type="match status" value="1"/>
</dbReference>
<evidence type="ECO:0000256" key="3">
    <source>
        <dbReference type="HAMAP-Rule" id="MF_01077"/>
    </source>
</evidence>
<dbReference type="AlphaFoldDB" id="A0A084ESN2"/>
<dbReference type="InterPro" id="IPR036847">
    <property type="entry name" value="RimP_C_sf"/>
</dbReference>
<keyword evidence="1 3" id="KW-0963">Cytoplasm</keyword>
<dbReference type="NCBIfam" id="NF011236">
    <property type="entry name" value="PRK14643.1"/>
    <property type="match status" value="1"/>
</dbReference>
<keyword evidence="2 3" id="KW-0690">Ribosome biogenesis</keyword>
<dbReference type="Gene3D" id="2.30.30.180">
    <property type="entry name" value="Ribosome maturation factor RimP, C-terminal domain"/>
    <property type="match status" value="1"/>
</dbReference>
<dbReference type="SUPFAM" id="SSF75420">
    <property type="entry name" value="YhbC-like, N-terminal domain"/>
    <property type="match status" value="1"/>
</dbReference>
<comment type="caution">
    <text evidence="5">The sequence shown here is derived from an EMBL/GenBank/DDBJ whole genome shotgun (WGS) entry which is preliminary data.</text>
</comment>
<dbReference type="EMBL" id="JFDO01000003">
    <property type="protein sequence ID" value="KEZ20974.1"/>
    <property type="molecule type" value="Genomic_DNA"/>
</dbReference>
<dbReference type="PANTHER" id="PTHR33867:SF1">
    <property type="entry name" value="RIBOSOME MATURATION FACTOR RIMP"/>
    <property type="match status" value="1"/>
</dbReference>
<dbReference type="InterPro" id="IPR028989">
    <property type="entry name" value="RimP_N"/>
</dbReference>
<comment type="function">
    <text evidence="3">Required for maturation of 30S ribosomal subunits.</text>
</comment>
<dbReference type="InterPro" id="IPR003728">
    <property type="entry name" value="Ribosome_maturation_RimP"/>
</dbReference>
<dbReference type="GO" id="GO:0005829">
    <property type="term" value="C:cytosol"/>
    <property type="evidence" value="ECO:0007669"/>
    <property type="project" value="TreeGrafter"/>
</dbReference>
<reference evidence="5 6" key="1">
    <citation type="submission" date="2014-02" db="EMBL/GenBank/DDBJ databases">
        <title>Genome sequence of Mycoplasma capricolum subsp. capricolum strain 14232.</title>
        <authorList>
            <person name="Sirand-Pugnet P."/>
            <person name="Breton M."/>
            <person name="Dordet-Frisoni E."/>
            <person name="Baranowski E."/>
            <person name="Barre A."/>
            <person name="Couture C."/>
            <person name="Dupuy V."/>
            <person name="Gaurivaud P."/>
            <person name="Jacob D."/>
            <person name="Lemaitre C."/>
            <person name="Manso-Silvan L."/>
            <person name="Nikolski M."/>
            <person name="Nouvel L.-X."/>
            <person name="Poumarat F."/>
            <person name="Tardy F."/>
            <person name="Thebault P."/>
            <person name="Theil S."/>
            <person name="Citti C."/>
            <person name="Thiaucourt F."/>
            <person name="Blanchard A."/>
        </authorList>
    </citation>
    <scope>NUCLEOTIDE SEQUENCE [LARGE SCALE GENOMIC DNA]</scope>
    <source>
        <strain evidence="5 6">14232</strain>
    </source>
</reference>
<dbReference type="GO" id="GO:0000028">
    <property type="term" value="P:ribosomal small subunit assembly"/>
    <property type="evidence" value="ECO:0007669"/>
    <property type="project" value="TreeGrafter"/>
</dbReference>
<comment type="similarity">
    <text evidence="3">Belongs to the RimP family.</text>
</comment>
<comment type="subcellular location">
    <subcellularLocation>
        <location evidence="3">Cytoplasm</location>
    </subcellularLocation>
</comment>
<organism evidence="5 6">
    <name type="scientific">Mycoplasma capricolum subsp. capricolum 14232</name>
    <dbReference type="NCBI Taxonomy" id="1188238"/>
    <lineage>
        <taxon>Bacteria</taxon>
        <taxon>Bacillati</taxon>
        <taxon>Mycoplasmatota</taxon>
        <taxon>Mollicutes</taxon>
        <taxon>Mycoplasmataceae</taxon>
        <taxon>Mycoplasma</taxon>
    </lineage>
</organism>
<dbReference type="Proteomes" id="UP000028533">
    <property type="component" value="Unassembled WGS sequence"/>
</dbReference>
<accession>A0A084ESN2</accession>
<evidence type="ECO:0000256" key="2">
    <source>
        <dbReference type="ARBA" id="ARBA00022517"/>
    </source>
</evidence>
<evidence type="ECO:0000259" key="4">
    <source>
        <dbReference type="Pfam" id="PF02576"/>
    </source>
</evidence>
<evidence type="ECO:0000313" key="5">
    <source>
        <dbReference type="EMBL" id="KEZ20974.1"/>
    </source>
</evidence>
<dbReference type="PANTHER" id="PTHR33867">
    <property type="entry name" value="RIBOSOME MATURATION FACTOR RIMP"/>
    <property type="match status" value="1"/>
</dbReference>
<dbReference type="InterPro" id="IPR035956">
    <property type="entry name" value="RimP_N_sf"/>
</dbReference>
<dbReference type="RefSeq" id="WP_036430943.1">
    <property type="nucleotide sequence ID" value="NZ_JFDO01000003.1"/>
</dbReference>